<keyword evidence="5" id="KW-0547">Nucleotide-binding</keyword>
<dbReference type="AlphaFoldDB" id="A0AAU8GYL1"/>
<dbReference type="GO" id="GO:0000155">
    <property type="term" value="F:phosphorelay sensor kinase activity"/>
    <property type="evidence" value="ECO:0007669"/>
    <property type="project" value="InterPro"/>
</dbReference>
<dbReference type="InterPro" id="IPR003661">
    <property type="entry name" value="HisK_dim/P_dom"/>
</dbReference>
<dbReference type="Pfam" id="PF02518">
    <property type="entry name" value="HATPase_c"/>
    <property type="match status" value="1"/>
</dbReference>
<keyword evidence="4" id="KW-0808">Transferase</keyword>
<evidence type="ECO:0000256" key="5">
    <source>
        <dbReference type="ARBA" id="ARBA00022741"/>
    </source>
</evidence>
<evidence type="ECO:0000256" key="4">
    <source>
        <dbReference type="ARBA" id="ARBA00022679"/>
    </source>
</evidence>
<dbReference type="SMART" id="SM00388">
    <property type="entry name" value="HisKA"/>
    <property type="match status" value="1"/>
</dbReference>
<feature type="domain" description="Histidine kinase" evidence="11">
    <location>
        <begin position="310"/>
        <end position="516"/>
    </location>
</feature>
<dbReference type="InterPro" id="IPR036097">
    <property type="entry name" value="HisK_dim/P_sf"/>
</dbReference>
<dbReference type="Gene3D" id="6.10.340.10">
    <property type="match status" value="1"/>
</dbReference>
<evidence type="ECO:0000256" key="9">
    <source>
        <dbReference type="SAM" id="Coils"/>
    </source>
</evidence>
<evidence type="ECO:0000256" key="2">
    <source>
        <dbReference type="ARBA" id="ARBA00012438"/>
    </source>
</evidence>
<evidence type="ECO:0000256" key="10">
    <source>
        <dbReference type="SAM" id="Phobius"/>
    </source>
</evidence>
<dbReference type="InterPro" id="IPR004358">
    <property type="entry name" value="Sig_transdc_His_kin-like_C"/>
</dbReference>
<dbReference type="PROSITE" id="PS50109">
    <property type="entry name" value="HIS_KIN"/>
    <property type="match status" value="1"/>
</dbReference>
<dbReference type="SUPFAM" id="SSF55874">
    <property type="entry name" value="ATPase domain of HSP90 chaperone/DNA topoisomerase II/histidine kinase"/>
    <property type="match status" value="1"/>
</dbReference>
<dbReference type="PANTHER" id="PTHR43065:SF46">
    <property type="entry name" value="C4-DICARBOXYLATE TRANSPORT SENSOR PROTEIN DCTB"/>
    <property type="match status" value="1"/>
</dbReference>
<dbReference type="GO" id="GO:0005524">
    <property type="term" value="F:ATP binding"/>
    <property type="evidence" value="ECO:0007669"/>
    <property type="project" value="UniProtKB-KW"/>
</dbReference>
<dbReference type="Pfam" id="PF00512">
    <property type="entry name" value="HisKA"/>
    <property type="match status" value="1"/>
</dbReference>
<keyword evidence="10" id="KW-0472">Membrane</keyword>
<evidence type="ECO:0000256" key="6">
    <source>
        <dbReference type="ARBA" id="ARBA00022777"/>
    </source>
</evidence>
<evidence type="ECO:0000256" key="3">
    <source>
        <dbReference type="ARBA" id="ARBA00022553"/>
    </source>
</evidence>
<keyword evidence="10" id="KW-1133">Transmembrane helix</keyword>
<dbReference type="PANTHER" id="PTHR43065">
    <property type="entry name" value="SENSOR HISTIDINE KINASE"/>
    <property type="match status" value="1"/>
</dbReference>
<dbReference type="CDD" id="cd00082">
    <property type="entry name" value="HisKA"/>
    <property type="match status" value="1"/>
</dbReference>
<keyword evidence="8" id="KW-0902">Two-component regulatory system</keyword>
<keyword evidence="7 12" id="KW-0067">ATP-binding</keyword>
<dbReference type="SMART" id="SM00387">
    <property type="entry name" value="HATPase_c"/>
    <property type="match status" value="1"/>
</dbReference>
<feature type="transmembrane region" description="Helical" evidence="10">
    <location>
        <begin position="211"/>
        <end position="232"/>
    </location>
</feature>
<feature type="coiled-coil region" evidence="9">
    <location>
        <begin position="260"/>
        <end position="294"/>
    </location>
</feature>
<accession>A0AAU8GYL1</accession>
<dbReference type="FunFam" id="3.30.565.10:FF:000006">
    <property type="entry name" value="Sensor histidine kinase WalK"/>
    <property type="match status" value="1"/>
</dbReference>
<feature type="transmembrane region" description="Helical" evidence="10">
    <location>
        <begin position="9"/>
        <end position="29"/>
    </location>
</feature>
<dbReference type="RefSeq" id="WP_353684987.1">
    <property type="nucleotide sequence ID" value="NZ_CP144373.1"/>
</dbReference>
<keyword evidence="10" id="KW-0812">Transmembrane</keyword>
<comment type="catalytic activity">
    <reaction evidence="1">
        <text>ATP + protein L-histidine = ADP + protein N-phospho-L-histidine.</text>
        <dbReference type="EC" id="2.7.13.3"/>
    </reaction>
</comment>
<dbReference type="InterPro" id="IPR036890">
    <property type="entry name" value="HATPase_C_sf"/>
</dbReference>
<keyword evidence="6" id="KW-0418">Kinase</keyword>
<dbReference type="InterPro" id="IPR005467">
    <property type="entry name" value="His_kinase_dom"/>
</dbReference>
<name>A0AAU8GYL1_9BACT</name>
<dbReference type="EC" id="2.7.13.3" evidence="2"/>
<evidence type="ECO:0000313" key="12">
    <source>
        <dbReference type="EMBL" id="XCH47464.1"/>
    </source>
</evidence>
<organism evidence="12">
    <name type="scientific">Thermodesulfovibrio autotrophicus</name>
    <dbReference type="NCBI Taxonomy" id="3118333"/>
    <lineage>
        <taxon>Bacteria</taxon>
        <taxon>Pseudomonadati</taxon>
        <taxon>Nitrospirota</taxon>
        <taxon>Thermodesulfovibrionia</taxon>
        <taxon>Thermodesulfovibrionales</taxon>
        <taxon>Thermodesulfovibrionaceae</taxon>
        <taxon>Thermodesulfovibrio</taxon>
    </lineage>
</organism>
<dbReference type="SUPFAM" id="SSF47384">
    <property type="entry name" value="Homodimeric domain of signal transducing histidine kinase"/>
    <property type="match status" value="1"/>
</dbReference>
<dbReference type="KEGG" id="taut:V4D30_04110"/>
<dbReference type="InterPro" id="IPR003594">
    <property type="entry name" value="HATPase_dom"/>
</dbReference>
<keyword evidence="3" id="KW-0597">Phosphoprotein</keyword>
<keyword evidence="9" id="KW-0175">Coiled coil</keyword>
<feature type="coiled-coil region" evidence="9">
    <location>
        <begin position="164"/>
        <end position="191"/>
    </location>
</feature>
<evidence type="ECO:0000256" key="7">
    <source>
        <dbReference type="ARBA" id="ARBA00022840"/>
    </source>
</evidence>
<sequence>MQFTIKKKIFIGLGISVSIVIILSIFEFLNFSRIIQEIQQLEVSDVIKSKSLQIRRHEKNFFLFGYREADKEVKILYNYLDELDDIVNKNLPYDNSGYLHNLKNLIAHYRQKFNELLILINQIKKELDNNKIFKNKELILINSALVENPSAVIDFLKQSSTEDNKRLIVLLKKLDNNIQELRKTGEEIVNISRKIDQSSRDNIETVMKRSYGMFFLFLTLFFLGGNGIFWIVGKNIIKRLNLVTSVVEKVGEGKFIQISNGSNKDEIDLLIRKINEMENKLIQRKIELEEKNKQLFQSKKLAAIGTLATGVAHELNNPLNNIYISVQILQKELKEPSPFINEILNDISHETARVKRIIEDLLEFARGKEPVFKKVKIKDVISKASNSIIKQRNFKNIDLKEIPEEIVINADPDQLERVFFNLFDNAIDAMHEDGQIKLKFLEKNDFVEISVSDTGIGIPADKLEKIFEPFFTTKNRGTGLGLAIVYNIIQKHNGKIFVESTEGKGTTFRILLPGTSYEFQNSCSRR</sequence>
<dbReference type="Gene3D" id="3.30.565.10">
    <property type="entry name" value="Histidine kinase-like ATPase, C-terminal domain"/>
    <property type="match status" value="1"/>
</dbReference>
<evidence type="ECO:0000259" key="11">
    <source>
        <dbReference type="PROSITE" id="PS50109"/>
    </source>
</evidence>
<reference evidence="12" key="1">
    <citation type="submission" date="2024-01" db="EMBL/GenBank/DDBJ databases">
        <title>The first autotrophic representatives of the genus Thermodesulfovibrio.</title>
        <authorList>
            <person name="Maltseva A.I."/>
            <person name="Elcheninov A.G."/>
            <person name="Kublanov I.V."/>
            <person name="Lebedinsky A.V."/>
            <person name="Frolov E.N."/>
        </authorList>
    </citation>
    <scope>NUCLEOTIDE SEQUENCE</scope>
    <source>
        <strain evidence="12">3907-1M</strain>
    </source>
</reference>
<dbReference type="EMBL" id="CP144373">
    <property type="protein sequence ID" value="XCH47464.1"/>
    <property type="molecule type" value="Genomic_DNA"/>
</dbReference>
<gene>
    <name evidence="12" type="ORF">V4D30_04110</name>
</gene>
<dbReference type="PRINTS" id="PR00344">
    <property type="entry name" value="BCTRLSENSOR"/>
</dbReference>
<protein>
    <recommendedName>
        <fullName evidence="2">histidine kinase</fullName>
        <ecNumber evidence="2">2.7.13.3</ecNumber>
    </recommendedName>
</protein>
<dbReference type="Gene3D" id="1.10.287.130">
    <property type="match status" value="1"/>
</dbReference>
<evidence type="ECO:0000256" key="1">
    <source>
        <dbReference type="ARBA" id="ARBA00000085"/>
    </source>
</evidence>
<evidence type="ECO:0000256" key="8">
    <source>
        <dbReference type="ARBA" id="ARBA00023012"/>
    </source>
</evidence>
<proteinExistence type="predicted"/>